<dbReference type="AlphaFoldDB" id="A0A0F8ZGC0"/>
<organism evidence="1">
    <name type="scientific">marine sediment metagenome</name>
    <dbReference type="NCBI Taxonomy" id="412755"/>
    <lineage>
        <taxon>unclassified sequences</taxon>
        <taxon>metagenomes</taxon>
        <taxon>ecological metagenomes</taxon>
    </lineage>
</organism>
<name>A0A0F8ZGC0_9ZZZZ</name>
<dbReference type="EMBL" id="LAZR01060532">
    <property type="protein sequence ID" value="KKK65484.1"/>
    <property type="molecule type" value="Genomic_DNA"/>
</dbReference>
<sequence length="49" mass="5873">MKDTLEIWRLKQLLAGRKVEYFFLGATSEDREKDTQIMVKIKELENENN</sequence>
<evidence type="ECO:0000313" key="1">
    <source>
        <dbReference type="EMBL" id="KKK65484.1"/>
    </source>
</evidence>
<protein>
    <submittedName>
        <fullName evidence="1">Uncharacterized protein</fullName>
    </submittedName>
</protein>
<gene>
    <name evidence="1" type="ORF">LCGC14_2973660</name>
</gene>
<proteinExistence type="predicted"/>
<comment type="caution">
    <text evidence="1">The sequence shown here is derived from an EMBL/GenBank/DDBJ whole genome shotgun (WGS) entry which is preliminary data.</text>
</comment>
<accession>A0A0F8ZGC0</accession>
<reference evidence="1" key="1">
    <citation type="journal article" date="2015" name="Nature">
        <title>Complex archaea that bridge the gap between prokaryotes and eukaryotes.</title>
        <authorList>
            <person name="Spang A."/>
            <person name="Saw J.H."/>
            <person name="Jorgensen S.L."/>
            <person name="Zaremba-Niedzwiedzka K."/>
            <person name="Martijn J."/>
            <person name="Lind A.E."/>
            <person name="van Eijk R."/>
            <person name="Schleper C."/>
            <person name="Guy L."/>
            <person name="Ettema T.J."/>
        </authorList>
    </citation>
    <scope>NUCLEOTIDE SEQUENCE</scope>
</reference>